<comment type="cofactor">
    <cofactor evidence="6">
        <name>Mg(2+)</name>
        <dbReference type="ChEBI" id="CHEBI:18420"/>
    </cofactor>
    <cofactor evidence="6">
        <name>Mn(2+)</name>
        <dbReference type="ChEBI" id="CHEBI:29035"/>
    </cofactor>
    <text evidence="6">Probably binds two magnesium or manganese ions per subunit.</text>
</comment>
<dbReference type="GO" id="GO:0008081">
    <property type="term" value="F:phosphoric diester hydrolase activity"/>
    <property type="evidence" value="ECO:0007669"/>
    <property type="project" value="TreeGrafter"/>
</dbReference>
<dbReference type="Proteomes" id="UP001218218">
    <property type="component" value="Unassembled WGS sequence"/>
</dbReference>
<feature type="active site" evidence="5">
    <location>
        <position position="147"/>
    </location>
</feature>
<evidence type="ECO:0000313" key="10">
    <source>
        <dbReference type="Proteomes" id="UP001218218"/>
    </source>
</evidence>
<feature type="site" description="Important for catalytic activity" evidence="7">
    <location>
        <position position="242"/>
    </location>
</feature>
<dbReference type="GO" id="GO:0008311">
    <property type="term" value="F:double-stranded DNA 3'-5' DNA exonuclease activity"/>
    <property type="evidence" value="ECO:0007669"/>
    <property type="project" value="TreeGrafter"/>
</dbReference>
<feature type="active site" description="Proton acceptor" evidence="5">
    <location>
        <position position="268"/>
    </location>
</feature>
<feature type="binding site" evidence="6">
    <location>
        <position position="181"/>
    </location>
    <ligand>
        <name>Mg(2+)</name>
        <dbReference type="ChEBI" id="CHEBI:18420"/>
        <label>1</label>
    </ligand>
</feature>
<feature type="site" description="Interaction with DNA substrate" evidence="7">
    <location>
        <position position="268"/>
    </location>
</feature>
<feature type="binding site" evidence="6">
    <location>
        <position position="183"/>
    </location>
    <ligand>
        <name>Mg(2+)</name>
        <dbReference type="ChEBI" id="CHEBI:18420"/>
        <label>1</label>
    </ligand>
</feature>
<gene>
    <name evidence="9" type="ORF">DFH08DRAFT_707983</name>
</gene>
<evidence type="ECO:0000313" key="9">
    <source>
        <dbReference type="EMBL" id="KAJ7333343.1"/>
    </source>
</evidence>
<dbReference type="GO" id="GO:0046872">
    <property type="term" value="F:metal ion binding"/>
    <property type="evidence" value="ECO:0007669"/>
    <property type="project" value="UniProtKB-KW"/>
</dbReference>
<name>A0AAD7ELH0_9AGAR</name>
<evidence type="ECO:0000256" key="7">
    <source>
        <dbReference type="PIRSR" id="PIRSR604808-3"/>
    </source>
</evidence>
<dbReference type="SUPFAM" id="SSF56219">
    <property type="entry name" value="DNase I-like"/>
    <property type="match status" value="1"/>
</dbReference>
<keyword evidence="2 6" id="KW-0479">Metal-binding</keyword>
<feature type="binding site" evidence="6">
    <location>
        <position position="267"/>
    </location>
    <ligand>
        <name>Mg(2+)</name>
        <dbReference type="ChEBI" id="CHEBI:18420"/>
        <label>1</label>
    </ligand>
</feature>
<keyword evidence="6" id="KW-0464">Manganese</keyword>
<keyword evidence="4 6" id="KW-0460">Magnesium</keyword>
<proteinExistence type="inferred from homology"/>
<dbReference type="InterPro" id="IPR036691">
    <property type="entry name" value="Endo/exonu/phosph_ase_sf"/>
</dbReference>
<comment type="similarity">
    <text evidence="1">Belongs to the DNA repair enzymes AP/ExoA family.</text>
</comment>
<dbReference type="CDD" id="cd09076">
    <property type="entry name" value="L1-EN"/>
    <property type="match status" value="1"/>
</dbReference>
<dbReference type="InterPro" id="IPR004808">
    <property type="entry name" value="AP_endonuc_1"/>
</dbReference>
<feature type="active site" description="Proton donor/acceptor" evidence="5">
    <location>
        <position position="181"/>
    </location>
</feature>
<dbReference type="GO" id="GO:0005634">
    <property type="term" value="C:nucleus"/>
    <property type="evidence" value="ECO:0007669"/>
    <property type="project" value="TreeGrafter"/>
</dbReference>
<dbReference type="InterPro" id="IPR005135">
    <property type="entry name" value="Endo/exonuclease/phosphatase"/>
</dbReference>
<dbReference type="Gene3D" id="3.60.10.10">
    <property type="entry name" value="Endonuclease/exonuclease/phosphatase"/>
    <property type="match status" value="1"/>
</dbReference>
<keyword evidence="9" id="KW-0540">Nuclease</keyword>
<evidence type="ECO:0000256" key="4">
    <source>
        <dbReference type="ARBA" id="ARBA00022842"/>
    </source>
</evidence>
<evidence type="ECO:0000259" key="8">
    <source>
        <dbReference type="Pfam" id="PF03372"/>
    </source>
</evidence>
<organism evidence="9 10">
    <name type="scientific">Mycena albidolilacea</name>
    <dbReference type="NCBI Taxonomy" id="1033008"/>
    <lineage>
        <taxon>Eukaryota</taxon>
        <taxon>Fungi</taxon>
        <taxon>Dikarya</taxon>
        <taxon>Basidiomycota</taxon>
        <taxon>Agaricomycotina</taxon>
        <taxon>Agaricomycetes</taxon>
        <taxon>Agaricomycetidae</taxon>
        <taxon>Agaricales</taxon>
        <taxon>Marasmiineae</taxon>
        <taxon>Mycenaceae</taxon>
        <taxon>Mycena</taxon>
    </lineage>
</organism>
<comment type="caution">
    <text evidence="9">The sequence shown here is derived from an EMBL/GenBank/DDBJ whole genome shotgun (WGS) entry which is preliminary data.</text>
</comment>
<evidence type="ECO:0000256" key="1">
    <source>
        <dbReference type="ARBA" id="ARBA00007092"/>
    </source>
</evidence>
<sequence length="427" mass="48621">MRRNPGLYPGPDNRSLGSRKKITKASVKLAALNMSGMGNHSLWHIDNKWFHLWQEIRTNKVGVMIVGEAHLNAERHRDIENLFGRSLKVEFTPDPTAPTSRAGLAFVLNKTLMRTDNVVTHTVIPGRAMLLEAEWHGKDPLSILGVYAPNAPAQNAQFWRDIKQWFLNNPGVLKPDAIGGDTNIVEDAIDRLPAHIDADEATTELDNLKSYLGLVDGWRATYPTTRAYTYLQTATNSQSRIDRIYVNHRITDQTYKWEIQPVGFRTDHQMVSVRVTTADAPTTGPGRWVWPKSIMSDKILKEYIQTEGLKLLCQLLSMARRPNVRANDYNPQAAWADFKMRIIRMARTRAKTVIPKATQEIKETEAQLEIILGDQSVSEEERKLSGAVLTQKLTHLYISRHKKARIDSHIRNRLEGEVISKYWSMIN</sequence>
<keyword evidence="3" id="KW-0378">Hydrolase</keyword>
<evidence type="ECO:0000256" key="5">
    <source>
        <dbReference type="PIRSR" id="PIRSR604808-1"/>
    </source>
</evidence>
<keyword evidence="9" id="KW-0255">Endonuclease</keyword>
<evidence type="ECO:0000256" key="2">
    <source>
        <dbReference type="ARBA" id="ARBA00022723"/>
    </source>
</evidence>
<keyword evidence="10" id="KW-1185">Reference proteome</keyword>
<feature type="non-terminal residue" evidence="9">
    <location>
        <position position="427"/>
    </location>
</feature>
<dbReference type="PANTHER" id="PTHR22748:SF6">
    <property type="entry name" value="DNA-(APURINIC OR APYRIMIDINIC SITE) ENDONUCLEASE"/>
    <property type="match status" value="1"/>
</dbReference>
<dbReference type="AlphaFoldDB" id="A0AAD7ELH0"/>
<dbReference type="Pfam" id="PF03372">
    <property type="entry name" value="Exo_endo_phos"/>
    <property type="match status" value="1"/>
</dbReference>
<dbReference type="PANTHER" id="PTHR22748">
    <property type="entry name" value="AP ENDONUCLEASE"/>
    <property type="match status" value="1"/>
</dbReference>
<dbReference type="GO" id="GO:0006284">
    <property type="term" value="P:base-excision repair"/>
    <property type="evidence" value="ECO:0007669"/>
    <property type="project" value="TreeGrafter"/>
</dbReference>
<feature type="site" description="Transition state stabilizer" evidence="7">
    <location>
        <position position="183"/>
    </location>
</feature>
<feature type="domain" description="Endonuclease/exonuclease/phosphatase" evidence="8">
    <location>
        <begin position="53"/>
        <end position="262"/>
    </location>
</feature>
<evidence type="ECO:0000256" key="6">
    <source>
        <dbReference type="PIRSR" id="PIRSR604808-2"/>
    </source>
</evidence>
<reference evidence="9" key="1">
    <citation type="submission" date="2023-03" db="EMBL/GenBank/DDBJ databases">
        <title>Massive genome expansion in bonnet fungi (Mycena s.s.) driven by repeated elements and novel gene families across ecological guilds.</title>
        <authorList>
            <consortium name="Lawrence Berkeley National Laboratory"/>
            <person name="Harder C.B."/>
            <person name="Miyauchi S."/>
            <person name="Viragh M."/>
            <person name="Kuo A."/>
            <person name="Thoen E."/>
            <person name="Andreopoulos B."/>
            <person name="Lu D."/>
            <person name="Skrede I."/>
            <person name="Drula E."/>
            <person name="Henrissat B."/>
            <person name="Morin E."/>
            <person name="Kohler A."/>
            <person name="Barry K."/>
            <person name="LaButti K."/>
            <person name="Morin E."/>
            <person name="Salamov A."/>
            <person name="Lipzen A."/>
            <person name="Mereny Z."/>
            <person name="Hegedus B."/>
            <person name="Baldrian P."/>
            <person name="Stursova M."/>
            <person name="Weitz H."/>
            <person name="Taylor A."/>
            <person name="Grigoriev I.V."/>
            <person name="Nagy L.G."/>
            <person name="Martin F."/>
            <person name="Kauserud H."/>
        </authorList>
    </citation>
    <scope>NUCLEOTIDE SEQUENCE</scope>
    <source>
        <strain evidence="9">CBHHK002</strain>
    </source>
</reference>
<accession>A0AAD7ELH0</accession>
<feature type="binding site" evidence="6">
    <location>
        <position position="268"/>
    </location>
    <ligand>
        <name>Mg(2+)</name>
        <dbReference type="ChEBI" id="CHEBI:18420"/>
        <label>1</label>
    </ligand>
</feature>
<evidence type="ECO:0000256" key="3">
    <source>
        <dbReference type="ARBA" id="ARBA00022801"/>
    </source>
</evidence>
<dbReference type="EMBL" id="JARIHO010000034">
    <property type="protein sequence ID" value="KAJ7333343.1"/>
    <property type="molecule type" value="Genomic_DNA"/>
</dbReference>
<protein>
    <submittedName>
        <fullName evidence="9">Endonuclease/exonuclease/phosphatase</fullName>
    </submittedName>
</protein>
<dbReference type="GO" id="GO:0003906">
    <property type="term" value="F:DNA-(apurinic or apyrimidinic site) endonuclease activity"/>
    <property type="evidence" value="ECO:0007669"/>
    <property type="project" value="TreeGrafter"/>
</dbReference>